<protein>
    <submittedName>
        <fullName evidence="1">Uncharacterized protein</fullName>
    </submittedName>
</protein>
<gene>
    <name evidence="1" type="ORF">ACFSJU_16910</name>
</gene>
<accession>A0ABW4ZQL2</accession>
<comment type="caution">
    <text evidence="1">The sequence shown here is derived from an EMBL/GenBank/DDBJ whole genome shotgun (WGS) entry which is preliminary data.</text>
</comment>
<dbReference type="EMBL" id="JBHUHZ010000003">
    <property type="protein sequence ID" value="MFD2164091.1"/>
    <property type="molecule type" value="Genomic_DNA"/>
</dbReference>
<keyword evidence="2" id="KW-1185">Reference proteome</keyword>
<evidence type="ECO:0000313" key="1">
    <source>
        <dbReference type="EMBL" id="MFD2164091.1"/>
    </source>
</evidence>
<name>A0ABW4ZQL2_9SPHI</name>
<dbReference type="Proteomes" id="UP001597387">
    <property type="component" value="Unassembled WGS sequence"/>
</dbReference>
<evidence type="ECO:0000313" key="2">
    <source>
        <dbReference type="Proteomes" id="UP001597387"/>
    </source>
</evidence>
<proteinExistence type="predicted"/>
<organism evidence="1 2">
    <name type="scientific">Paradesertivirga mongoliensis</name>
    <dbReference type="NCBI Taxonomy" id="2100740"/>
    <lineage>
        <taxon>Bacteria</taxon>
        <taxon>Pseudomonadati</taxon>
        <taxon>Bacteroidota</taxon>
        <taxon>Sphingobacteriia</taxon>
        <taxon>Sphingobacteriales</taxon>
        <taxon>Sphingobacteriaceae</taxon>
        <taxon>Paradesertivirga</taxon>
    </lineage>
</organism>
<reference evidence="2" key="1">
    <citation type="journal article" date="2019" name="Int. J. Syst. Evol. Microbiol.">
        <title>The Global Catalogue of Microorganisms (GCM) 10K type strain sequencing project: providing services to taxonomists for standard genome sequencing and annotation.</title>
        <authorList>
            <consortium name="The Broad Institute Genomics Platform"/>
            <consortium name="The Broad Institute Genome Sequencing Center for Infectious Disease"/>
            <person name="Wu L."/>
            <person name="Ma J."/>
        </authorList>
    </citation>
    <scope>NUCLEOTIDE SEQUENCE [LARGE SCALE GENOMIC DNA]</scope>
    <source>
        <strain evidence="2">KCTC 42217</strain>
    </source>
</reference>
<sequence length="75" mass="8438">MLEDLKADSMLKEVHQKVIPGPGDFIVYQGRLFEVVKINHSRLSFVVESNQTKIQLPLKVGYRIFTPTAKPGAGR</sequence>
<dbReference type="RefSeq" id="WP_255904585.1">
    <property type="nucleotide sequence ID" value="NZ_JAFMZO010000004.1"/>
</dbReference>